<dbReference type="GO" id="GO:0016853">
    <property type="term" value="F:isomerase activity"/>
    <property type="evidence" value="ECO:0007669"/>
    <property type="project" value="UniProtKB-KW"/>
</dbReference>
<dbReference type="OrthoDB" id="9806359at2"/>
<evidence type="ECO:0000256" key="1">
    <source>
        <dbReference type="ARBA" id="ARBA00004823"/>
    </source>
</evidence>
<dbReference type="Gene3D" id="3.90.550.10">
    <property type="entry name" value="Spore Coat Polysaccharide Biosynthesis Protein SpsA, Chain A"/>
    <property type="match status" value="1"/>
</dbReference>
<dbReference type="Pfam" id="PF22640">
    <property type="entry name" value="ManC_GMP_beta-helix"/>
    <property type="match status" value="1"/>
</dbReference>
<keyword evidence="6" id="KW-0547">Nucleotide-binding</keyword>
<evidence type="ECO:0000256" key="6">
    <source>
        <dbReference type="ARBA" id="ARBA00022741"/>
    </source>
</evidence>
<feature type="domain" description="MannoseP isomerase/GMP-like beta-helix" evidence="12">
    <location>
        <begin position="288"/>
        <end position="336"/>
    </location>
</feature>
<dbReference type="Pfam" id="PF01050">
    <property type="entry name" value="MannoseP_isomer"/>
    <property type="match status" value="1"/>
</dbReference>
<keyword evidence="4" id="KW-0808">Transferase</keyword>
<dbReference type="InterPro" id="IPR005835">
    <property type="entry name" value="NTP_transferase_dom"/>
</dbReference>
<dbReference type="InterPro" id="IPR006375">
    <property type="entry name" value="Man1P_GuaTrfase/Man6P_Isoase"/>
</dbReference>
<keyword evidence="14" id="KW-1185">Reference proteome</keyword>
<dbReference type="GO" id="GO:0005525">
    <property type="term" value="F:GTP binding"/>
    <property type="evidence" value="ECO:0007669"/>
    <property type="project" value="UniProtKB-KW"/>
</dbReference>
<keyword evidence="7" id="KW-0342">GTP-binding</keyword>
<dbReference type="InterPro" id="IPR001538">
    <property type="entry name" value="Man6P_isomerase-2_C"/>
</dbReference>
<accession>A0A097EN34</accession>
<feature type="domain" description="Nucleotidyl transferase" evidence="10">
    <location>
        <begin position="3"/>
        <end position="270"/>
    </location>
</feature>
<dbReference type="GO" id="GO:0009298">
    <property type="term" value="P:GDP-mannose biosynthetic process"/>
    <property type="evidence" value="ECO:0007669"/>
    <property type="project" value="UniProtKB-UniPathway"/>
</dbReference>
<dbReference type="CDD" id="cd02213">
    <property type="entry name" value="cupin_PMI_typeII_C"/>
    <property type="match status" value="1"/>
</dbReference>
<dbReference type="CDD" id="cd02509">
    <property type="entry name" value="GDP-M1P_Guanylyltransferase"/>
    <property type="match status" value="1"/>
</dbReference>
<keyword evidence="5" id="KW-0548">Nucleotidyltransferase</keyword>
<organism evidence="13 14">
    <name type="scientific">Candidatus Francisella endociliophora</name>
    <dbReference type="NCBI Taxonomy" id="653937"/>
    <lineage>
        <taxon>Bacteria</taxon>
        <taxon>Pseudomonadati</taxon>
        <taxon>Pseudomonadota</taxon>
        <taxon>Gammaproteobacteria</taxon>
        <taxon>Thiotrichales</taxon>
        <taxon>Francisellaceae</taxon>
        <taxon>Francisella</taxon>
    </lineage>
</organism>
<feature type="domain" description="Mannose-6-phosphate isomerase type II C-terminal" evidence="11">
    <location>
        <begin position="344"/>
        <end position="454"/>
    </location>
</feature>
<dbReference type="InterPro" id="IPR054566">
    <property type="entry name" value="ManC/GMP-like_b-helix"/>
</dbReference>
<dbReference type="STRING" id="1547445.LO80_02590"/>
<dbReference type="eggNOG" id="COG0662">
    <property type="taxonomic scope" value="Bacteria"/>
</dbReference>
<dbReference type="RefSeq" id="WP_040008272.1">
    <property type="nucleotide sequence ID" value="NZ_CP009574.1"/>
</dbReference>
<dbReference type="GO" id="GO:0004475">
    <property type="term" value="F:mannose-1-phosphate guanylyltransferase (GTP) activity"/>
    <property type="evidence" value="ECO:0007669"/>
    <property type="project" value="UniProtKB-EC"/>
</dbReference>
<name>A0A097EN34_9GAMM</name>
<dbReference type="HOGENOM" id="CLU_035527_1_0_6"/>
<comment type="pathway">
    <text evidence="1">Nucleotide-sugar biosynthesis; GDP-alpha-D-mannose biosynthesis; GDP-alpha-D-mannose from alpha-D-mannose 1-phosphate (GTP route): step 1/1.</text>
</comment>
<evidence type="ECO:0000256" key="4">
    <source>
        <dbReference type="ARBA" id="ARBA00022679"/>
    </source>
</evidence>
<dbReference type="InterPro" id="IPR051161">
    <property type="entry name" value="Mannose-6P_isomerase_type2"/>
</dbReference>
<dbReference type="InterPro" id="IPR011051">
    <property type="entry name" value="RmlC_Cupin_sf"/>
</dbReference>
<evidence type="ECO:0000256" key="8">
    <source>
        <dbReference type="ARBA" id="ARBA00047343"/>
    </source>
</evidence>
<dbReference type="KEGG" id="frf:LO80_02590"/>
<dbReference type="InterPro" id="IPR029044">
    <property type="entry name" value="Nucleotide-diphossugar_trans"/>
</dbReference>
<evidence type="ECO:0000259" key="10">
    <source>
        <dbReference type="Pfam" id="PF00483"/>
    </source>
</evidence>
<dbReference type="PANTHER" id="PTHR46390">
    <property type="entry name" value="MANNOSE-1-PHOSPHATE GUANYLYLTRANSFERASE"/>
    <property type="match status" value="1"/>
</dbReference>
<dbReference type="InterPro" id="IPR014710">
    <property type="entry name" value="RmlC-like_jellyroll"/>
</dbReference>
<keyword evidence="13" id="KW-0413">Isomerase</keyword>
<dbReference type="UniPathway" id="UPA00126">
    <property type="reaction ID" value="UER00930"/>
</dbReference>
<dbReference type="FunFam" id="3.90.550.10:FF:000046">
    <property type="entry name" value="Mannose-1-phosphate guanylyltransferase (GDP)"/>
    <property type="match status" value="1"/>
</dbReference>
<comment type="catalytic activity">
    <reaction evidence="8">
        <text>alpha-D-mannose 1-phosphate + GTP + H(+) = GDP-alpha-D-mannose + diphosphate</text>
        <dbReference type="Rhea" id="RHEA:15229"/>
        <dbReference type="ChEBI" id="CHEBI:15378"/>
        <dbReference type="ChEBI" id="CHEBI:33019"/>
        <dbReference type="ChEBI" id="CHEBI:37565"/>
        <dbReference type="ChEBI" id="CHEBI:57527"/>
        <dbReference type="ChEBI" id="CHEBI:58409"/>
        <dbReference type="EC" id="2.7.7.13"/>
    </reaction>
</comment>
<dbReference type="SUPFAM" id="SSF51182">
    <property type="entry name" value="RmlC-like cupins"/>
    <property type="match status" value="1"/>
</dbReference>
<reference evidence="13 14" key="1">
    <citation type="submission" date="2014-10" db="EMBL/GenBank/DDBJ databases">
        <title>Whole genome sequence of Francisella endociliophora strain FSC1006, isolated from a laboratory culture of the marine ciliate Euplotes raikovi.</title>
        <authorList>
            <person name="Granberg M."/>
            <person name="Backman S."/>
            <person name="Lundmark E."/>
            <person name="Nilsson E."/>
            <person name="Karlsson E."/>
            <person name="Thelaus J."/>
            <person name="Ohrman C."/>
            <person name="Larkeryd A."/>
            <person name="Stenberg P."/>
        </authorList>
    </citation>
    <scope>NUCLEOTIDE SEQUENCE [LARGE SCALE GENOMIC DNA]</scope>
    <source>
        <strain evidence="13 14">FSC1006</strain>
    </source>
</reference>
<evidence type="ECO:0000313" key="13">
    <source>
        <dbReference type="EMBL" id="AIT08974.1"/>
    </source>
</evidence>
<gene>
    <name evidence="13" type="ORF">LO80_02590</name>
</gene>
<evidence type="ECO:0000256" key="5">
    <source>
        <dbReference type="ARBA" id="ARBA00022695"/>
    </source>
</evidence>
<proteinExistence type="inferred from homology"/>
<dbReference type="NCBIfam" id="TIGR01479">
    <property type="entry name" value="GMP_PMI"/>
    <property type="match status" value="1"/>
</dbReference>
<dbReference type="InterPro" id="IPR049577">
    <property type="entry name" value="GMPP_N"/>
</dbReference>
<evidence type="ECO:0000256" key="3">
    <source>
        <dbReference type="ARBA" id="ARBA00012387"/>
    </source>
</evidence>
<evidence type="ECO:0000259" key="12">
    <source>
        <dbReference type="Pfam" id="PF22640"/>
    </source>
</evidence>
<dbReference type="PANTHER" id="PTHR46390:SF1">
    <property type="entry name" value="MANNOSE-1-PHOSPHATE GUANYLYLTRANSFERASE"/>
    <property type="match status" value="1"/>
</dbReference>
<protein>
    <recommendedName>
        <fullName evidence="3">mannose-1-phosphate guanylyltransferase</fullName>
        <ecNumber evidence="3">2.7.7.13</ecNumber>
    </recommendedName>
</protein>
<dbReference type="EC" id="2.7.7.13" evidence="3"/>
<dbReference type="GO" id="GO:0000271">
    <property type="term" value="P:polysaccharide biosynthetic process"/>
    <property type="evidence" value="ECO:0007669"/>
    <property type="project" value="InterPro"/>
</dbReference>
<dbReference type="Gene3D" id="2.60.120.10">
    <property type="entry name" value="Jelly Rolls"/>
    <property type="match status" value="1"/>
</dbReference>
<dbReference type="EMBL" id="CP009574">
    <property type="protein sequence ID" value="AIT08974.1"/>
    <property type="molecule type" value="Genomic_DNA"/>
</dbReference>
<evidence type="ECO:0000256" key="2">
    <source>
        <dbReference type="ARBA" id="ARBA00006115"/>
    </source>
</evidence>
<evidence type="ECO:0000313" key="14">
    <source>
        <dbReference type="Proteomes" id="UP000029672"/>
    </source>
</evidence>
<dbReference type="Proteomes" id="UP000029672">
    <property type="component" value="Chromosome"/>
</dbReference>
<dbReference type="Pfam" id="PF00483">
    <property type="entry name" value="NTP_transferase"/>
    <property type="match status" value="1"/>
</dbReference>
<dbReference type="eggNOG" id="COG0836">
    <property type="taxonomic scope" value="Bacteria"/>
</dbReference>
<evidence type="ECO:0000256" key="9">
    <source>
        <dbReference type="RuleBase" id="RU004190"/>
    </source>
</evidence>
<sequence length="454" mass="51313">MINIILCGGSGTRLWPLSRTSFPKQFVRLFDNKSLFQDTLNRNSVICNKTVIVSNIEQYFLAQDQVIELEGDIYKYILESAPRNTAPAIALACLAVDPDDIVLVTPSDHLIKNQQAYEVALKEAESMASDGSIVTFGIQPTKPETGYGYIQANGDDVVSFKEKPDLETARQYIEQQNYYWNAGIFCFKAGVFLAELEKYSNEIYQKSIIAFANNQNFEVRIDQQAMLDIPSDSIDYAVMEKSKKVKVVKCEDIGWSDLGSFDSLEEQVAKQNNNAIIHKDDVNKPVLSNSKNNLLVSESRQVSMIDVENLLVVDTHDALLIAKKGSSQDVKKVLEKVKQNAPELAEKHSLVYRPWGYYQTLISSSGYKVKKIHLNPNSKLLLQKHQNRSEHWVVLEGIATAILGDEKFDLEKNQSTYIPIAKEHRLENNQNEPLKIIEIQVGDYVSEDDIIILE</sequence>
<evidence type="ECO:0000256" key="7">
    <source>
        <dbReference type="ARBA" id="ARBA00023134"/>
    </source>
</evidence>
<comment type="similarity">
    <text evidence="2 9">Belongs to the mannose-6-phosphate isomerase type 2 family.</text>
</comment>
<dbReference type="SUPFAM" id="SSF53448">
    <property type="entry name" value="Nucleotide-diphospho-sugar transferases"/>
    <property type="match status" value="1"/>
</dbReference>
<evidence type="ECO:0000259" key="11">
    <source>
        <dbReference type="Pfam" id="PF01050"/>
    </source>
</evidence>
<dbReference type="AlphaFoldDB" id="A0A097EN34"/>